<dbReference type="HAMAP" id="MF_01030">
    <property type="entry name" value="D_Ser_dehydrat"/>
    <property type="match status" value="1"/>
</dbReference>
<dbReference type="GO" id="GO:0016836">
    <property type="term" value="F:hydro-lyase activity"/>
    <property type="evidence" value="ECO:0007669"/>
    <property type="project" value="UniProtKB-UniRule"/>
</dbReference>
<dbReference type="NCBIfam" id="NF002823">
    <property type="entry name" value="PRK02991.1"/>
    <property type="match status" value="1"/>
</dbReference>
<feature type="domain" description="Tryptophan synthase beta chain-like PALP" evidence="5">
    <location>
        <begin position="82"/>
        <end position="404"/>
    </location>
</feature>
<dbReference type="SUPFAM" id="SSF53686">
    <property type="entry name" value="Tryptophan synthase beta subunit-like PLP-dependent enzymes"/>
    <property type="match status" value="1"/>
</dbReference>
<feature type="modified residue" description="N6-(pyridoxal phosphate)lysine" evidence="4">
    <location>
        <position position="127"/>
    </location>
</feature>
<name>A0A0R1N917_9LACO</name>
<proteinExistence type="inferred from homology"/>
<evidence type="ECO:0000256" key="1">
    <source>
        <dbReference type="ARBA" id="ARBA00001933"/>
    </source>
</evidence>
<comment type="similarity">
    <text evidence="4">Belongs to the serine/threonine dehydratase family. DsdA subfamily.</text>
</comment>
<dbReference type="RefSeq" id="WP_057819553.1">
    <property type="nucleotide sequence ID" value="NZ_AZEC01000004.1"/>
</dbReference>
<sequence length="448" mass="48966">MGHDIISKLKSEVTILDKQELLAQYPALAPYAKETPTFWANPHYGQPRVDSALRVEDVFDAEARWHRFAPYLAEVFPETAATQGIIESPIYRLPHLEKQIAKDTRTPFPGRLYMKADSELPVSGSIKSRGGIYEVLKFAETVAQRDGDLAYTDDYRILNSPLYKRIFSKYEIAVGSTGNLGLSIGIMAATLGFRTTVHMSADARQWKKDKLRANGVNVVEYDADFTTAITAGRKKAESEPDTYFIDDEGSTDLFVGYAVAAIRLQKQLKDAGIPLDRDHPVFVYLPAGVGGSPGGVTFGLKTVLGDNIHGIFAEPTHMPSVTIGMISGLQEKIDVYDLGIDGKTAADGLAVPRPSRLAGRVMDTLLLGSCTFPDDDMMRWTARLTDQEHHNVEPSAAGGLAILEQSFPALQKLGYPVASATHIIWATGGSMVPKDEMADYIKAGNDLL</sequence>
<dbReference type="GO" id="GO:0030170">
    <property type="term" value="F:pyridoxal phosphate binding"/>
    <property type="evidence" value="ECO:0007669"/>
    <property type="project" value="InterPro"/>
</dbReference>
<reference evidence="6 7" key="1">
    <citation type="journal article" date="2015" name="Genome Announc.">
        <title>Expanding the biotechnology potential of lactobacilli through comparative genomics of 213 strains and associated genera.</title>
        <authorList>
            <person name="Sun Z."/>
            <person name="Harris H.M."/>
            <person name="McCann A."/>
            <person name="Guo C."/>
            <person name="Argimon S."/>
            <person name="Zhang W."/>
            <person name="Yang X."/>
            <person name="Jeffery I.B."/>
            <person name="Cooney J.C."/>
            <person name="Kagawa T.F."/>
            <person name="Liu W."/>
            <person name="Song Y."/>
            <person name="Salvetti E."/>
            <person name="Wrobel A."/>
            <person name="Rasinkangas P."/>
            <person name="Parkhill J."/>
            <person name="Rea M.C."/>
            <person name="O'Sullivan O."/>
            <person name="Ritari J."/>
            <person name="Douillard F.P."/>
            <person name="Paul Ross R."/>
            <person name="Yang R."/>
            <person name="Briner A.E."/>
            <person name="Felis G.E."/>
            <person name="de Vos W.M."/>
            <person name="Barrangou R."/>
            <person name="Klaenhammer T.R."/>
            <person name="Caufield P.W."/>
            <person name="Cui Y."/>
            <person name="Zhang H."/>
            <person name="O'Toole P.W."/>
        </authorList>
    </citation>
    <scope>NUCLEOTIDE SEQUENCE [LARGE SCALE GENOMIC DNA]</scope>
    <source>
        <strain evidence="6 7">DSM 12744</strain>
    </source>
</reference>
<dbReference type="PATRIC" id="fig|1423792.3.peg.2381"/>
<protein>
    <recommendedName>
        <fullName evidence="4">Probable D-serine dehydratase</fullName>
        <ecNumber evidence="4">4.3.1.18</ecNumber>
    </recommendedName>
    <alternativeName>
        <fullName evidence="4">D-serine deaminase</fullName>
        <shortName evidence="4">DSD</shortName>
    </alternativeName>
</protein>
<dbReference type="PANTHER" id="PTHR48078">
    <property type="entry name" value="THREONINE DEHYDRATASE, MITOCHONDRIAL-RELATED"/>
    <property type="match status" value="1"/>
</dbReference>
<evidence type="ECO:0000313" key="7">
    <source>
        <dbReference type="Proteomes" id="UP000051330"/>
    </source>
</evidence>
<dbReference type="Pfam" id="PF00291">
    <property type="entry name" value="PALP"/>
    <property type="match status" value="1"/>
</dbReference>
<dbReference type="InterPro" id="IPR050147">
    <property type="entry name" value="Ser/Thr_Dehydratase"/>
</dbReference>
<evidence type="ECO:0000313" key="6">
    <source>
        <dbReference type="EMBL" id="KRL13507.1"/>
    </source>
</evidence>
<dbReference type="Gene3D" id="3.40.50.1100">
    <property type="match status" value="2"/>
</dbReference>
<evidence type="ECO:0000256" key="3">
    <source>
        <dbReference type="ARBA" id="ARBA00023239"/>
    </source>
</evidence>
<dbReference type="InterPro" id="IPR001926">
    <property type="entry name" value="TrpB-like_PALP"/>
</dbReference>
<dbReference type="GO" id="GO:0036088">
    <property type="term" value="P:D-serine catabolic process"/>
    <property type="evidence" value="ECO:0007669"/>
    <property type="project" value="TreeGrafter"/>
</dbReference>
<organism evidence="6 7">
    <name type="scientific">Schleiferilactobacillus perolens DSM 12744</name>
    <dbReference type="NCBI Taxonomy" id="1423792"/>
    <lineage>
        <taxon>Bacteria</taxon>
        <taxon>Bacillati</taxon>
        <taxon>Bacillota</taxon>
        <taxon>Bacilli</taxon>
        <taxon>Lactobacillales</taxon>
        <taxon>Lactobacillaceae</taxon>
        <taxon>Schleiferilactobacillus</taxon>
    </lineage>
</organism>
<dbReference type="InterPro" id="IPR036052">
    <property type="entry name" value="TrpB-like_PALP_sf"/>
</dbReference>
<accession>A0A0R1N917</accession>
<evidence type="ECO:0000259" key="5">
    <source>
        <dbReference type="Pfam" id="PF00291"/>
    </source>
</evidence>
<dbReference type="OrthoDB" id="9780546at2"/>
<comment type="cofactor">
    <cofactor evidence="1 4">
        <name>pyridoxal 5'-phosphate</name>
        <dbReference type="ChEBI" id="CHEBI:597326"/>
    </cofactor>
</comment>
<dbReference type="PROSITE" id="PS00165">
    <property type="entry name" value="DEHYDRATASE_SER_THR"/>
    <property type="match status" value="1"/>
</dbReference>
<dbReference type="GO" id="GO:0009097">
    <property type="term" value="P:isoleucine biosynthetic process"/>
    <property type="evidence" value="ECO:0007669"/>
    <property type="project" value="TreeGrafter"/>
</dbReference>
<evidence type="ECO:0000256" key="4">
    <source>
        <dbReference type="HAMAP-Rule" id="MF_01030"/>
    </source>
</evidence>
<dbReference type="EMBL" id="AZEC01000004">
    <property type="protein sequence ID" value="KRL13507.1"/>
    <property type="molecule type" value="Genomic_DNA"/>
</dbReference>
<keyword evidence="7" id="KW-1185">Reference proteome</keyword>
<dbReference type="PANTHER" id="PTHR48078:SF9">
    <property type="entry name" value="D-SERINE DEHYDRATASE"/>
    <property type="match status" value="1"/>
</dbReference>
<evidence type="ECO:0000256" key="2">
    <source>
        <dbReference type="ARBA" id="ARBA00022898"/>
    </source>
</evidence>
<dbReference type="NCBIfam" id="TIGR02035">
    <property type="entry name" value="D_Ser_am_lyase"/>
    <property type="match status" value="1"/>
</dbReference>
<gene>
    <name evidence="4" type="primary">dsdA</name>
    <name evidence="6" type="ORF">FD09_GL002343</name>
</gene>
<dbReference type="AlphaFoldDB" id="A0A0R1N917"/>
<dbReference type="Proteomes" id="UP000051330">
    <property type="component" value="Unassembled WGS sequence"/>
</dbReference>
<dbReference type="InterPro" id="IPR011780">
    <property type="entry name" value="D_Ser_am_lyase"/>
</dbReference>
<dbReference type="STRING" id="1423792.FD09_GL002343"/>
<keyword evidence="2 4" id="KW-0663">Pyridoxal phosphate</keyword>
<dbReference type="InterPro" id="IPR000634">
    <property type="entry name" value="Ser/Thr_deHydtase_PyrdxlP-BS"/>
</dbReference>
<comment type="catalytic activity">
    <reaction evidence="4">
        <text>D-serine = pyruvate + NH4(+)</text>
        <dbReference type="Rhea" id="RHEA:13977"/>
        <dbReference type="ChEBI" id="CHEBI:15361"/>
        <dbReference type="ChEBI" id="CHEBI:28938"/>
        <dbReference type="ChEBI" id="CHEBI:35247"/>
        <dbReference type="EC" id="4.3.1.18"/>
    </reaction>
</comment>
<dbReference type="EC" id="4.3.1.18" evidence="4"/>
<keyword evidence="3 4" id="KW-0456">Lyase</keyword>
<dbReference type="GO" id="GO:0008721">
    <property type="term" value="F:D-serine ammonia-lyase activity"/>
    <property type="evidence" value="ECO:0007669"/>
    <property type="project" value="UniProtKB-EC"/>
</dbReference>
<comment type="caution">
    <text evidence="6">The sequence shown here is derived from an EMBL/GenBank/DDBJ whole genome shotgun (WGS) entry which is preliminary data.</text>
</comment>